<feature type="compositionally biased region" description="Basic and acidic residues" evidence="7">
    <location>
        <begin position="212"/>
        <end position="229"/>
    </location>
</feature>
<feature type="compositionally biased region" description="Basic and acidic residues" evidence="7">
    <location>
        <begin position="155"/>
        <end position="184"/>
    </location>
</feature>
<dbReference type="CDD" id="cd21373">
    <property type="entry name" value="cwf21_SRRM2-like"/>
    <property type="match status" value="1"/>
</dbReference>
<feature type="compositionally biased region" description="Basic and acidic residues" evidence="7">
    <location>
        <begin position="444"/>
        <end position="464"/>
    </location>
</feature>
<comment type="subcellular location">
    <subcellularLocation>
        <location evidence="1">Nucleus</location>
    </subcellularLocation>
</comment>
<feature type="compositionally biased region" description="Basic and acidic residues" evidence="7">
    <location>
        <begin position="728"/>
        <end position="777"/>
    </location>
</feature>
<dbReference type="InterPro" id="IPR051372">
    <property type="entry name" value="CWC21"/>
</dbReference>
<feature type="compositionally biased region" description="Basic and acidic residues" evidence="7">
    <location>
        <begin position="551"/>
        <end position="588"/>
    </location>
</feature>
<dbReference type="EMBL" id="RCHU01000622">
    <property type="protein sequence ID" value="TKR99742.1"/>
    <property type="molecule type" value="Genomic_DNA"/>
</dbReference>
<organism evidence="9">
    <name type="scientific">Populus alba</name>
    <name type="common">White poplar</name>
    <dbReference type="NCBI Taxonomy" id="43335"/>
    <lineage>
        <taxon>Eukaryota</taxon>
        <taxon>Viridiplantae</taxon>
        <taxon>Streptophyta</taxon>
        <taxon>Embryophyta</taxon>
        <taxon>Tracheophyta</taxon>
        <taxon>Spermatophyta</taxon>
        <taxon>Magnoliopsida</taxon>
        <taxon>eudicotyledons</taxon>
        <taxon>Gunneridae</taxon>
        <taxon>Pentapetalae</taxon>
        <taxon>rosids</taxon>
        <taxon>fabids</taxon>
        <taxon>Malpighiales</taxon>
        <taxon>Salicaceae</taxon>
        <taxon>Saliceae</taxon>
        <taxon>Populus</taxon>
    </lineage>
</organism>
<dbReference type="GO" id="GO:0005681">
    <property type="term" value="C:spliceosomal complex"/>
    <property type="evidence" value="ECO:0007669"/>
    <property type="project" value="UniProtKB-KW"/>
</dbReference>
<feature type="compositionally biased region" description="Basic and acidic residues" evidence="7">
    <location>
        <begin position="397"/>
        <end position="421"/>
    </location>
</feature>
<keyword evidence="6" id="KW-0539">Nucleus</keyword>
<evidence type="ECO:0000256" key="5">
    <source>
        <dbReference type="ARBA" id="ARBA00023187"/>
    </source>
</evidence>
<feature type="compositionally biased region" description="Acidic residues" evidence="7">
    <location>
        <begin position="145"/>
        <end position="154"/>
    </location>
</feature>
<dbReference type="Gene3D" id="6.10.140.420">
    <property type="match status" value="1"/>
</dbReference>
<dbReference type="AlphaFoldDB" id="A0A4U5PQZ5"/>
<keyword evidence="3" id="KW-0507">mRNA processing</keyword>
<evidence type="ECO:0000259" key="8">
    <source>
        <dbReference type="SMART" id="SM01115"/>
    </source>
</evidence>
<comment type="similarity">
    <text evidence="2">Belongs to the CWC21 family.</text>
</comment>
<evidence type="ECO:0000256" key="1">
    <source>
        <dbReference type="ARBA" id="ARBA00004123"/>
    </source>
</evidence>
<reference evidence="9" key="1">
    <citation type="submission" date="2018-10" db="EMBL/GenBank/DDBJ databases">
        <title>Population genomic analysis revealed the cold adaptation of white poplar.</title>
        <authorList>
            <person name="Liu Y.-J."/>
        </authorList>
    </citation>
    <scope>NUCLEOTIDE SEQUENCE [LARGE SCALE GENOMIC DNA]</scope>
    <source>
        <strain evidence="9">PAL-ZL1</strain>
    </source>
</reference>
<keyword evidence="4" id="KW-0747">Spliceosome</keyword>
<evidence type="ECO:0000256" key="6">
    <source>
        <dbReference type="ARBA" id="ARBA00023242"/>
    </source>
</evidence>
<dbReference type="Pfam" id="PF08312">
    <property type="entry name" value="cwf21"/>
    <property type="match status" value="1"/>
</dbReference>
<feature type="compositionally biased region" description="Polar residues" evidence="7">
    <location>
        <begin position="108"/>
        <end position="122"/>
    </location>
</feature>
<feature type="compositionally biased region" description="Basic and acidic residues" evidence="7">
    <location>
        <begin position="310"/>
        <end position="323"/>
    </location>
</feature>
<dbReference type="SMART" id="SM01115">
    <property type="entry name" value="cwf21"/>
    <property type="match status" value="1"/>
</dbReference>
<accession>A0A4U5PQZ5</accession>
<feature type="compositionally biased region" description="Basic and acidic residues" evidence="7">
    <location>
        <begin position="471"/>
        <end position="513"/>
    </location>
</feature>
<sequence length="777" mass="88760">MYNGIGLQTPRGSGTNGYIQTNKFFVRPKTGKVAHDTKGFEGDQGTGGITKKPNKEILEHDRKRQIQLKLVVLEDKLIEQGYTDAEIEEKLQEARKTLEAASEESGGLNASDTKVSDTQSHQIAARKEKQMETLRAALGIRMSEPDEQGIDGTDDELRNSRKNDPGEGSKWSEKREHAFLDREFIRKKHVAEDLEVEKDENKKGVKALKNKKKEDEFEESRHHRKEESRKRRHQVDSSDTDSSGKHAKGSRKKHSKGRRGRDHETESDSDHGKKKRTSTKHKKSRRHDSGSDDSATDDETDSDHGKKKSRISEKLKKSRRSGDSDDSASDDADDVGLVNLHQEVEKHKKSRVRHDSDDNSGFNDRWNGDGSRHGNGRRISEGDSEPNLNKLGKHRRELTSRSHKRNDSDSDASGDEKLEKIRSRRRHDSDEEDSDAVYGRKGKTIVEEMRGSLKDDSDDSKSTDSDSSASDDGHGKTMKKNLLEKSGRGDHMRIIDKKLDSLDDVSEDSRRSSDSGSSGSDYRHGKPVKKTPADKNRSAGGDGGYNKGGRSGRESFLEEKGSRSADLGRGDRPRELYQSRREAMDKTNLDIQATGGNKRKLDDSTKDEEHESKSRNRTVGKEEGHGIDRRAYQSKDDQRGDSSKLVRSRGRDDEHVGDTRKEDEPRHGSRNDQEYKERGGEKRHARDEEDHRGRRYQRDEEEDDDYRRHGKNEVDQRYGSGSRRHGRGDKEEQGSRGHERDKQIDHSKRSRYDDSRFSERKRYENDRRDDDRARYRD</sequence>
<evidence type="ECO:0000256" key="4">
    <source>
        <dbReference type="ARBA" id="ARBA00022728"/>
    </source>
</evidence>
<dbReference type="PANTHER" id="PTHR36562:SF5">
    <property type="entry name" value="SERINE_ARGININE REPETITIVE MATRIX 2"/>
    <property type="match status" value="1"/>
</dbReference>
<feature type="compositionally biased region" description="Acidic residues" evidence="7">
    <location>
        <begin position="324"/>
        <end position="334"/>
    </location>
</feature>
<dbReference type="InterPro" id="IPR013170">
    <property type="entry name" value="mRNA_splic_Cwf21_dom"/>
</dbReference>
<gene>
    <name evidence="9" type="ORF">D5086_0000191720</name>
</gene>
<evidence type="ECO:0000313" key="9">
    <source>
        <dbReference type="EMBL" id="TKR99742.1"/>
    </source>
</evidence>
<keyword evidence="5" id="KW-0508">mRNA splicing</keyword>
<dbReference type="GO" id="GO:0008380">
    <property type="term" value="P:RNA splicing"/>
    <property type="evidence" value="ECO:0007669"/>
    <property type="project" value="UniProtKB-KW"/>
</dbReference>
<feature type="region of interest" description="Disordered" evidence="7">
    <location>
        <begin position="96"/>
        <end position="777"/>
    </location>
</feature>
<dbReference type="PANTHER" id="PTHR36562">
    <property type="entry name" value="SERINE/ARGININE REPETITIVE MATRIX 2"/>
    <property type="match status" value="1"/>
</dbReference>
<feature type="compositionally biased region" description="Basic residues" evidence="7">
    <location>
        <begin position="272"/>
        <end position="286"/>
    </location>
</feature>
<dbReference type="GO" id="GO:0006397">
    <property type="term" value="P:mRNA processing"/>
    <property type="evidence" value="ECO:0007669"/>
    <property type="project" value="UniProtKB-KW"/>
</dbReference>
<evidence type="ECO:0000256" key="2">
    <source>
        <dbReference type="ARBA" id="ARBA00005954"/>
    </source>
</evidence>
<evidence type="ECO:0000256" key="7">
    <source>
        <dbReference type="SAM" id="MobiDB-lite"/>
    </source>
</evidence>
<dbReference type="STRING" id="43335.A0A4U5PQZ5"/>
<proteinExistence type="inferred from homology"/>
<evidence type="ECO:0000256" key="3">
    <source>
        <dbReference type="ARBA" id="ARBA00022664"/>
    </source>
</evidence>
<feature type="compositionally biased region" description="Basic and acidic residues" evidence="7">
    <location>
        <begin position="705"/>
        <end position="716"/>
    </location>
</feature>
<feature type="compositionally biased region" description="Gly residues" evidence="7">
    <location>
        <begin position="540"/>
        <end position="549"/>
    </location>
</feature>
<feature type="compositionally biased region" description="Basic and acidic residues" evidence="7">
    <location>
        <begin position="599"/>
        <end position="698"/>
    </location>
</feature>
<comment type="caution">
    <text evidence="9">The sequence shown here is derived from an EMBL/GenBank/DDBJ whole genome shotgun (WGS) entry which is preliminary data.</text>
</comment>
<protein>
    <recommendedName>
        <fullName evidence="8">CWF21 domain-containing protein</fullName>
    </recommendedName>
</protein>
<name>A0A4U5PQZ5_POPAL</name>
<feature type="compositionally biased region" description="Basic residues" evidence="7">
    <location>
        <begin position="245"/>
        <end position="260"/>
    </location>
</feature>
<feature type="compositionally biased region" description="Basic and acidic residues" evidence="7">
    <location>
        <begin position="261"/>
        <end position="271"/>
    </location>
</feature>
<feature type="domain" description="CWF21" evidence="8">
    <location>
        <begin position="58"/>
        <end position="103"/>
    </location>
</feature>